<sequence length="475" mass="52875">MSRLLRGFAYKVAKYSVPCAIALLPGSAMAQYFQINQGEYPTMFTDRDYSKLADPANRKTLLDNIHYIPLGIPGTSYLTLGGAIREQGWWYRNLRQGFPTSPQNKNDTLLNSRITVSAWYHVDQHLSMLVELGSYFSPGRNKPYGANDVAPARIQNLFVDYTQKVGPLDIAARLGRQEFLFGSGRFLWNGNANNITTAVDGALVQATWDKGYRLQMFSARPTVTTTTAFQDGSYTQELSGVYITTPVIDKVLNVDEYYYYWRRPNVSLAGRSGTEQGDMVAGRVYGRVDDFRYDVDFGYKFGQFAHTRVGAVGTLGRVTYTFSKAEWQPIVQLQGGYFSGSNGYKSSTIGTFTAPFPRSAQLTYASFNAYSNMIHVAPALILNPTKEFAVRFGPQFNWRASVNDYVYIPAQTPLTATRNNKASYIGTNMIGGVSWLLNSNTQVYVEYIHAFAGPAITLSGGKSSDAGVFQVEFSF</sequence>
<dbReference type="InterPro" id="IPR025388">
    <property type="entry name" value="Alginate_export_dom"/>
</dbReference>
<proteinExistence type="predicted"/>
<dbReference type="EMBL" id="CP001018">
    <property type="protein sequence ID" value="ACB97437.1"/>
    <property type="molecule type" value="Genomic_DNA"/>
</dbReference>
<name>B2ILN7_BEII9</name>
<feature type="signal peptide" evidence="1">
    <location>
        <begin position="1"/>
        <end position="30"/>
    </location>
</feature>
<protein>
    <recommendedName>
        <fullName evidence="2">Alginate export domain-containing protein</fullName>
    </recommendedName>
</protein>
<evidence type="ECO:0000313" key="3">
    <source>
        <dbReference type="EMBL" id="ACB97437.1"/>
    </source>
</evidence>
<evidence type="ECO:0000259" key="2">
    <source>
        <dbReference type="Pfam" id="PF13372"/>
    </source>
</evidence>
<dbReference type="AlphaFoldDB" id="B2ILN7"/>
<gene>
    <name evidence="3" type="ordered locus">Bind_3912</name>
</gene>
<reference evidence="3 4" key="1">
    <citation type="submission" date="2008-03" db="EMBL/GenBank/DDBJ databases">
        <title>Complete sequence of plasmid2 of Beijerinckia indica subsp. indica ATCC 9039.</title>
        <authorList>
            <consortium name="US DOE Joint Genome Institute"/>
            <person name="Copeland A."/>
            <person name="Lucas S."/>
            <person name="Lapidus A."/>
            <person name="Glavina del Rio T."/>
            <person name="Dalin E."/>
            <person name="Tice H."/>
            <person name="Bruce D."/>
            <person name="Goodwin L."/>
            <person name="Pitluck S."/>
            <person name="LaButti K."/>
            <person name="Schmutz J."/>
            <person name="Larimer F."/>
            <person name="Land M."/>
            <person name="Hauser L."/>
            <person name="Kyrpides N."/>
            <person name="Ivanova N."/>
            <person name="Dunfield P.F."/>
            <person name="Dedysh S.N."/>
            <person name="Liesack W."/>
            <person name="Saw J.H."/>
            <person name="Alam M."/>
            <person name="Chen Y."/>
            <person name="Murrell J.C."/>
            <person name="Richardson P."/>
        </authorList>
    </citation>
    <scope>NUCLEOTIDE SEQUENCE [LARGE SCALE GENOMIC DNA]</scope>
    <source>
        <strain evidence="4">ATCC 9039 / DSM 1715 / NCIMB 8712</strain>
        <plasmid evidence="3 4">pBIND02</plasmid>
    </source>
</reference>
<feature type="domain" description="Alginate export" evidence="2">
    <location>
        <begin position="102"/>
        <end position="465"/>
    </location>
</feature>
<keyword evidence="1" id="KW-0732">Signal</keyword>
<geneLocation type="plasmid" evidence="3 4">
    <name>pBIND02</name>
</geneLocation>
<evidence type="ECO:0000313" key="4">
    <source>
        <dbReference type="Proteomes" id="UP000001695"/>
    </source>
</evidence>
<organism evidence="3 4">
    <name type="scientific">Beijerinckia indica subsp. indica (strain ATCC 9039 / DSM 1715 / NCIMB 8712)</name>
    <dbReference type="NCBI Taxonomy" id="395963"/>
    <lineage>
        <taxon>Bacteria</taxon>
        <taxon>Pseudomonadati</taxon>
        <taxon>Pseudomonadota</taxon>
        <taxon>Alphaproteobacteria</taxon>
        <taxon>Hyphomicrobiales</taxon>
        <taxon>Beijerinckiaceae</taxon>
        <taxon>Beijerinckia</taxon>
    </lineage>
</organism>
<evidence type="ECO:0000256" key="1">
    <source>
        <dbReference type="SAM" id="SignalP"/>
    </source>
</evidence>
<keyword evidence="3" id="KW-0614">Plasmid</keyword>
<dbReference type="KEGG" id="bid:Bind_3912"/>
<dbReference type="Proteomes" id="UP000001695">
    <property type="component" value="Plasmid pBIND02"/>
</dbReference>
<keyword evidence="4" id="KW-1185">Reference proteome</keyword>
<dbReference type="eggNOG" id="COG3637">
    <property type="taxonomic scope" value="Bacteria"/>
</dbReference>
<accession>B2ILN7</accession>
<feature type="chain" id="PRO_5002778846" description="Alginate export domain-containing protein" evidence="1">
    <location>
        <begin position="31"/>
        <end position="475"/>
    </location>
</feature>
<dbReference type="Pfam" id="PF13372">
    <property type="entry name" value="Alginate_exp"/>
    <property type="match status" value="1"/>
</dbReference>
<dbReference type="HOGENOM" id="CLU_035025_0_0_5"/>